<dbReference type="Gene3D" id="3.30.420.40">
    <property type="match status" value="1"/>
</dbReference>
<name>A0A6J8B3A4_MYTCO</name>
<dbReference type="InterPro" id="IPR043129">
    <property type="entry name" value="ATPase_NBD"/>
</dbReference>
<dbReference type="SMART" id="SM00268">
    <property type="entry name" value="ACTIN"/>
    <property type="match status" value="1"/>
</dbReference>
<dbReference type="Pfam" id="PF00022">
    <property type="entry name" value="Actin"/>
    <property type="match status" value="2"/>
</dbReference>
<dbReference type="FunFam" id="3.90.640.10:FF:000007">
    <property type="entry name" value="Actin like 7B"/>
    <property type="match status" value="1"/>
</dbReference>
<reference evidence="3 4" key="1">
    <citation type="submission" date="2020-06" db="EMBL/GenBank/DDBJ databases">
        <authorList>
            <person name="Li R."/>
            <person name="Bekaert M."/>
        </authorList>
    </citation>
    <scope>NUCLEOTIDE SEQUENCE [LARGE SCALE GENOMIC DNA]</scope>
    <source>
        <strain evidence="4">wild</strain>
    </source>
</reference>
<dbReference type="InterPro" id="IPR004000">
    <property type="entry name" value="Actin"/>
</dbReference>
<dbReference type="AlphaFoldDB" id="A0A6J8B3A4"/>
<dbReference type="PANTHER" id="PTHR11937">
    <property type="entry name" value="ACTIN"/>
    <property type="match status" value="1"/>
</dbReference>
<dbReference type="SUPFAM" id="SSF53067">
    <property type="entry name" value="Actin-like ATPase domain"/>
    <property type="match status" value="1"/>
</dbReference>
<evidence type="ECO:0000313" key="4">
    <source>
        <dbReference type="Proteomes" id="UP000507470"/>
    </source>
</evidence>
<organism evidence="3 4">
    <name type="scientific">Mytilus coruscus</name>
    <name type="common">Sea mussel</name>
    <dbReference type="NCBI Taxonomy" id="42192"/>
    <lineage>
        <taxon>Eukaryota</taxon>
        <taxon>Metazoa</taxon>
        <taxon>Spiralia</taxon>
        <taxon>Lophotrochozoa</taxon>
        <taxon>Mollusca</taxon>
        <taxon>Bivalvia</taxon>
        <taxon>Autobranchia</taxon>
        <taxon>Pteriomorphia</taxon>
        <taxon>Mytilida</taxon>
        <taxon>Mytiloidea</taxon>
        <taxon>Mytilidae</taxon>
        <taxon>Mytilinae</taxon>
        <taxon>Mytilus</taxon>
    </lineage>
</organism>
<comment type="function">
    <text evidence="1">Actins are highly conserved proteins that are involved in various types of cell motility and are ubiquitously expressed in all eukaryotic cells.</text>
</comment>
<evidence type="ECO:0000313" key="3">
    <source>
        <dbReference type="EMBL" id="CAC5378056.1"/>
    </source>
</evidence>
<dbReference type="Proteomes" id="UP000507470">
    <property type="component" value="Unassembled WGS sequence"/>
</dbReference>
<gene>
    <name evidence="3" type="ORF">MCOR_14303</name>
</gene>
<evidence type="ECO:0000256" key="2">
    <source>
        <dbReference type="RuleBase" id="RU000487"/>
    </source>
</evidence>
<sequence>MVLLVSGHCILPATRRLEFGGRDLTLNLQQLLHKKGYDFVNNSELEIVREMKEKLCYVAFDCEQEVGNARDEKFELPDGNTITIGKERFICLDALFKHIPVFPERIRKGMESFVPRTTKVKVIANQERKSSVWIGGSILGSLSTFQTYWITKQEYKEYGPTIVHRRD</sequence>
<proteinExistence type="inferred from homology"/>
<accession>A0A6J8B3A4</accession>
<keyword evidence="4" id="KW-1185">Reference proteome</keyword>
<dbReference type="Gene3D" id="3.90.640.10">
    <property type="entry name" value="Actin, Chain A, domain 4"/>
    <property type="match status" value="1"/>
</dbReference>
<dbReference type="EMBL" id="CACVKT020002486">
    <property type="protein sequence ID" value="CAC5378056.1"/>
    <property type="molecule type" value="Genomic_DNA"/>
</dbReference>
<comment type="similarity">
    <text evidence="2">Belongs to the actin family.</text>
</comment>
<dbReference type="FunFam" id="3.30.420.40:FF:000058">
    <property type="entry name" value="Putative actin-related protein 5"/>
    <property type="match status" value="1"/>
</dbReference>
<protein>
    <submittedName>
        <fullName evidence="3">Uncharacterized protein</fullName>
    </submittedName>
</protein>
<evidence type="ECO:0000256" key="1">
    <source>
        <dbReference type="ARBA" id="ARBA00003520"/>
    </source>
</evidence>
<dbReference type="OrthoDB" id="5132116at2759"/>